<proteinExistence type="predicted"/>
<dbReference type="RefSeq" id="WP_229120600.1">
    <property type="nucleotide sequence ID" value="NZ_CP064791.1"/>
</dbReference>
<dbReference type="GeneID" id="68858437"/>
<keyword evidence="2" id="KW-1185">Reference proteome</keyword>
<protein>
    <recommendedName>
        <fullName evidence="3">Ribbon-helix-helix protein, CopG family</fullName>
    </recommendedName>
</protein>
<dbReference type="Proteomes" id="UP000663292">
    <property type="component" value="Chromosome"/>
</dbReference>
<evidence type="ECO:0000313" key="2">
    <source>
        <dbReference type="Proteomes" id="UP000663292"/>
    </source>
</evidence>
<dbReference type="AlphaFoldDB" id="A0A897NSB7"/>
<evidence type="ECO:0000313" key="1">
    <source>
        <dbReference type="EMBL" id="QSG15324.1"/>
    </source>
</evidence>
<reference evidence="1 2" key="1">
    <citation type="submission" date="2020-11" db="EMBL/GenBank/DDBJ databases">
        <title>Carbohydrate-dependent, anaerobic sulfur respiration: A novel catabolism in halophilic archaea.</title>
        <authorList>
            <person name="Sorokin D.Y."/>
            <person name="Messina E."/>
            <person name="Smedile F."/>
            <person name="La Cono V."/>
            <person name="Hallsworth J.E."/>
            <person name="Yakimov M.M."/>
        </authorList>
    </citation>
    <scope>NUCLEOTIDE SEQUENCE [LARGE SCALE GENOMIC DNA]</scope>
    <source>
        <strain evidence="1 2">HSR-Est</strain>
    </source>
</reference>
<name>A0A897NSB7_9EURY</name>
<accession>A0A897NSB7</accession>
<evidence type="ECO:0008006" key="3">
    <source>
        <dbReference type="Google" id="ProtNLM"/>
    </source>
</evidence>
<organism evidence="1 2">
    <name type="scientific">Halapricum desulfuricans</name>
    <dbReference type="NCBI Taxonomy" id="2841257"/>
    <lineage>
        <taxon>Archaea</taxon>
        <taxon>Methanobacteriati</taxon>
        <taxon>Methanobacteriota</taxon>
        <taxon>Stenosarchaea group</taxon>
        <taxon>Halobacteria</taxon>
        <taxon>Halobacteriales</taxon>
        <taxon>Haloarculaceae</taxon>
        <taxon>Halapricum</taxon>
    </lineage>
</organism>
<dbReference type="EMBL" id="CP064791">
    <property type="protein sequence ID" value="QSG15324.1"/>
    <property type="molecule type" value="Genomic_DNA"/>
</dbReference>
<gene>
    <name evidence="1" type="ORF">HSEST_1803</name>
</gene>
<sequence>MDETFLDMDTVTIEFDEETLQALDDVAFTEHRGNRDAAIRECLDRWLKSRKEE</sequence>